<evidence type="ECO:0000256" key="2">
    <source>
        <dbReference type="ARBA" id="ARBA00012438"/>
    </source>
</evidence>
<evidence type="ECO:0000259" key="9">
    <source>
        <dbReference type="PROSITE" id="PS50109"/>
    </source>
</evidence>
<evidence type="ECO:0000256" key="5">
    <source>
        <dbReference type="ARBA" id="ARBA00022741"/>
    </source>
</evidence>
<dbReference type="InterPro" id="IPR004358">
    <property type="entry name" value="Sig_transdc_His_kin-like_C"/>
</dbReference>
<keyword evidence="7" id="KW-0067">ATP-binding</keyword>
<reference evidence="10 11" key="1">
    <citation type="journal article" date="2009" name="Stand. Genomic Sci.">
        <title>Complete genome sequence of Acidimicrobium ferrooxidans type strain (ICP).</title>
        <authorList>
            <person name="Clum A."/>
            <person name="Nolan M."/>
            <person name="Lang E."/>
            <person name="Glavina Del Rio T."/>
            <person name="Tice H."/>
            <person name="Copeland A."/>
            <person name="Cheng J.F."/>
            <person name="Lucas S."/>
            <person name="Chen F."/>
            <person name="Bruce D."/>
            <person name="Goodwin L."/>
            <person name="Pitluck S."/>
            <person name="Ivanova N."/>
            <person name="Mavrommatis K."/>
            <person name="Mikhailova N."/>
            <person name="Pati A."/>
            <person name="Chen A."/>
            <person name="Palaniappan K."/>
            <person name="Goker M."/>
            <person name="Spring S."/>
            <person name="Land M."/>
            <person name="Hauser L."/>
            <person name="Chang Y.J."/>
            <person name="Jeffries C.C."/>
            <person name="Chain P."/>
            <person name="Bristow J."/>
            <person name="Eisen J.A."/>
            <person name="Markowitz V."/>
            <person name="Hugenholtz P."/>
            <person name="Kyrpides N.C."/>
            <person name="Klenk H.P."/>
            <person name="Lapidus A."/>
        </authorList>
    </citation>
    <scope>NUCLEOTIDE SEQUENCE [LARGE SCALE GENOMIC DNA]</scope>
    <source>
        <strain evidence="11">DSM 10331 / JCM 15462 / NBRC 103882 / ICP</strain>
    </source>
</reference>
<dbReference type="eggNOG" id="COG3920">
    <property type="taxonomic scope" value="Bacteria"/>
</dbReference>
<dbReference type="PANTHER" id="PTHR41523">
    <property type="entry name" value="TWO-COMPONENT SYSTEM SENSOR PROTEIN"/>
    <property type="match status" value="1"/>
</dbReference>
<dbReference type="PRINTS" id="PR00344">
    <property type="entry name" value="BCTRLSENSOR"/>
</dbReference>
<dbReference type="RefSeq" id="WP_015797821.1">
    <property type="nucleotide sequence ID" value="NC_013124.1"/>
</dbReference>
<keyword evidence="6 10" id="KW-0418">Kinase</keyword>
<dbReference type="Gene3D" id="3.30.565.10">
    <property type="entry name" value="Histidine kinase-like ATPase, C-terminal domain"/>
    <property type="match status" value="1"/>
</dbReference>
<proteinExistence type="predicted"/>
<dbReference type="PROSITE" id="PS50109">
    <property type="entry name" value="HIS_KIN"/>
    <property type="match status" value="1"/>
</dbReference>
<keyword evidence="3" id="KW-0597">Phosphoprotein</keyword>
<dbReference type="Proteomes" id="UP000000771">
    <property type="component" value="Chromosome"/>
</dbReference>
<dbReference type="SUPFAM" id="SSF55874">
    <property type="entry name" value="ATPase domain of HSP90 chaperone/DNA topoisomerase II/histidine kinase"/>
    <property type="match status" value="1"/>
</dbReference>
<evidence type="ECO:0000256" key="8">
    <source>
        <dbReference type="ARBA" id="ARBA00023012"/>
    </source>
</evidence>
<accession>C7M2S6</accession>
<protein>
    <recommendedName>
        <fullName evidence="2">histidine kinase</fullName>
        <ecNumber evidence="2">2.7.13.3</ecNumber>
    </recommendedName>
</protein>
<dbReference type="InterPro" id="IPR005467">
    <property type="entry name" value="His_kinase_dom"/>
</dbReference>
<evidence type="ECO:0000256" key="6">
    <source>
        <dbReference type="ARBA" id="ARBA00022777"/>
    </source>
</evidence>
<dbReference type="GO" id="GO:0005524">
    <property type="term" value="F:ATP binding"/>
    <property type="evidence" value="ECO:0007669"/>
    <property type="project" value="UniProtKB-KW"/>
</dbReference>
<organism evidence="10 11">
    <name type="scientific">Acidimicrobium ferrooxidans (strain DSM 10331 / JCM 15462 / NBRC 103882 / ICP)</name>
    <dbReference type="NCBI Taxonomy" id="525909"/>
    <lineage>
        <taxon>Bacteria</taxon>
        <taxon>Bacillati</taxon>
        <taxon>Actinomycetota</taxon>
        <taxon>Acidimicrobiia</taxon>
        <taxon>Acidimicrobiales</taxon>
        <taxon>Acidimicrobiaceae</taxon>
        <taxon>Acidimicrobium</taxon>
    </lineage>
</organism>
<name>C7M2S6_ACIFD</name>
<sequence>MTELTAVGRLDQAERTALREILRFWGFLADLAFSDLFIALPDGDDFVVVAQVRPATTQTIHPGDLIETRLGPDEARHLAEAMEARVMATVDRSDGTRLIRSAALPLAIEGHLPYGVLVRERLVEHYRTTGELEATYKALYERFSRMMVQGRFPYPQSDVEEAPRVGDGVLVLDRAGRITFLSPNATSALHRLGATEVTSGAALADVGIDVLAPARAAALGAPVLEEVEHAGGATVTFYCLPLYDAGELTGHLVLVRDVTDIRQRERVIASKDATIREVHHRVKNNLQTISSLLRLQARRLADQEAVAALAEAERRIRSIALVHEFLSRDVSEQVEVDEVLAAIGRLAEESKLPGRTLELAIEGSAGKVEATCVTPLAIALAELIQNSLEHGYGTERTHLRVEVALERHGPELWVVVADDGVGYPSDLDARSARSLGLAIVRDLVASQLGGTIQLARTPGGGALTRLRVPVERHER</sequence>
<dbReference type="OrthoDB" id="9767435at2"/>
<keyword evidence="5" id="KW-0547">Nucleotide-binding</keyword>
<dbReference type="SMART" id="SM00387">
    <property type="entry name" value="HATPase_c"/>
    <property type="match status" value="1"/>
</dbReference>
<dbReference type="GO" id="GO:0000160">
    <property type="term" value="P:phosphorelay signal transduction system"/>
    <property type="evidence" value="ECO:0007669"/>
    <property type="project" value="UniProtKB-KW"/>
</dbReference>
<keyword evidence="11" id="KW-1185">Reference proteome</keyword>
<dbReference type="InterPro" id="IPR022066">
    <property type="entry name" value="PdtaS_GAF"/>
</dbReference>
<dbReference type="Pfam" id="PF07568">
    <property type="entry name" value="HisKA_2"/>
    <property type="match status" value="1"/>
</dbReference>
<evidence type="ECO:0000256" key="4">
    <source>
        <dbReference type="ARBA" id="ARBA00022679"/>
    </source>
</evidence>
<dbReference type="Pfam" id="PF02518">
    <property type="entry name" value="HATPase_c"/>
    <property type="match status" value="1"/>
</dbReference>
<dbReference type="PANTHER" id="PTHR41523:SF8">
    <property type="entry name" value="ETHYLENE RESPONSE SENSOR PROTEIN"/>
    <property type="match status" value="1"/>
</dbReference>
<evidence type="ECO:0000313" key="10">
    <source>
        <dbReference type="EMBL" id="ACU53320.1"/>
    </source>
</evidence>
<feature type="domain" description="Histidine kinase" evidence="9">
    <location>
        <begin position="277"/>
        <end position="472"/>
    </location>
</feature>
<evidence type="ECO:0000256" key="7">
    <source>
        <dbReference type="ARBA" id="ARBA00022840"/>
    </source>
</evidence>
<comment type="catalytic activity">
    <reaction evidence="1">
        <text>ATP + protein L-histidine = ADP + protein N-phospho-L-histidine.</text>
        <dbReference type="EC" id="2.7.13.3"/>
    </reaction>
</comment>
<dbReference type="EC" id="2.7.13.3" evidence="2"/>
<dbReference type="InterPro" id="IPR003594">
    <property type="entry name" value="HATPase_dom"/>
</dbReference>
<keyword evidence="8" id="KW-0902">Two-component regulatory system</keyword>
<dbReference type="KEGG" id="afo:Afer_0352"/>
<evidence type="ECO:0000313" key="11">
    <source>
        <dbReference type="Proteomes" id="UP000000771"/>
    </source>
</evidence>
<gene>
    <name evidence="10" type="ordered locus">Afer_0352</name>
</gene>
<dbReference type="EMBL" id="CP001631">
    <property type="protein sequence ID" value="ACU53320.1"/>
    <property type="molecule type" value="Genomic_DNA"/>
</dbReference>
<dbReference type="STRING" id="525909.Afer_0352"/>
<dbReference type="InterPro" id="IPR036890">
    <property type="entry name" value="HATPase_C_sf"/>
</dbReference>
<dbReference type="Gene3D" id="3.30.450.20">
    <property type="entry name" value="PAS domain"/>
    <property type="match status" value="1"/>
</dbReference>
<keyword evidence="4" id="KW-0808">Transferase</keyword>
<dbReference type="Gene3D" id="3.30.450.280">
    <property type="entry name" value="GAF domain"/>
    <property type="match status" value="1"/>
</dbReference>
<dbReference type="InterPro" id="IPR011495">
    <property type="entry name" value="Sig_transdc_His_kin_sub2_dim/P"/>
</dbReference>
<evidence type="ECO:0000256" key="3">
    <source>
        <dbReference type="ARBA" id="ARBA00022553"/>
    </source>
</evidence>
<dbReference type="AlphaFoldDB" id="C7M2S6"/>
<dbReference type="InterPro" id="IPR038424">
    <property type="entry name" value="H_kinase_PdtaS_GAF_sf"/>
</dbReference>
<dbReference type="Pfam" id="PF12282">
    <property type="entry name" value="GAF_PdtaS"/>
    <property type="match status" value="1"/>
</dbReference>
<evidence type="ECO:0000256" key="1">
    <source>
        <dbReference type="ARBA" id="ARBA00000085"/>
    </source>
</evidence>
<dbReference type="GO" id="GO:0004673">
    <property type="term" value="F:protein histidine kinase activity"/>
    <property type="evidence" value="ECO:0007669"/>
    <property type="project" value="UniProtKB-EC"/>
</dbReference>
<dbReference type="HOGENOM" id="CLU_045351_1_0_11"/>